<accession>A0AAE7NRJ0</accession>
<name>A0AAE7NRJ0_9BRAD</name>
<proteinExistence type="predicted"/>
<gene>
    <name evidence="1" type="ORF">WN72_24475</name>
</gene>
<evidence type="ECO:0000313" key="1">
    <source>
        <dbReference type="EMBL" id="QOZ69121.1"/>
    </source>
</evidence>
<protein>
    <submittedName>
        <fullName evidence="1">Uncharacterized protein</fullName>
    </submittedName>
</protein>
<evidence type="ECO:0000313" key="2">
    <source>
        <dbReference type="Proteomes" id="UP000594015"/>
    </source>
</evidence>
<sequence>MFQHRQWPEGFEFPACQACNKGSSDHDLLIAMLARMDPFEDKGNRDGAAEGLMKAAHRQHPELFRNMMMRANQARRANRELGLRPGPGQTHQDTHLANVTDEMREAVDVFAGKLAKGIYYMHAGAIFPGDGCLVMCWFTNTDLLRDGKFQLFDVMKDVAGEAPALARSGKFLNDQFEYKFSLSDEQHLLALQARFGNAFGLIVFGATTPGWLEQHIQRMEDTMAREDGGPFRILQSTVLPLGQRPGENADRAAKQSCSAPWILA</sequence>
<reference evidence="1 2" key="1">
    <citation type="submission" date="2018-06" db="EMBL/GenBank/DDBJ databases">
        <title>Comparative genomics of Bradyrhizobium nodulating Arachidis hypogaea.</title>
        <authorList>
            <person name="Li Y."/>
        </authorList>
    </citation>
    <scope>NUCLEOTIDE SEQUENCE [LARGE SCALE GENOMIC DNA]</scope>
    <source>
        <strain evidence="1 2">CCBAU 051107</strain>
    </source>
</reference>
<dbReference type="KEGG" id="barh:WN72_24475"/>
<dbReference type="AlphaFoldDB" id="A0AAE7NRJ0"/>
<dbReference type="Proteomes" id="UP000594015">
    <property type="component" value="Chromosome"/>
</dbReference>
<dbReference type="EMBL" id="CP030050">
    <property type="protein sequence ID" value="QOZ69121.1"/>
    <property type="molecule type" value="Genomic_DNA"/>
</dbReference>
<organism evidence="1 2">
    <name type="scientific">Bradyrhizobium arachidis</name>
    <dbReference type="NCBI Taxonomy" id="858423"/>
    <lineage>
        <taxon>Bacteria</taxon>
        <taxon>Pseudomonadati</taxon>
        <taxon>Pseudomonadota</taxon>
        <taxon>Alphaproteobacteria</taxon>
        <taxon>Hyphomicrobiales</taxon>
        <taxon>Nitrobacteraceae</taxon>
        <taxon>Bradyrhizobium</taxon>
    </lineage>
</organism>